<name>A0A162MSS4_CORDF</name>
<accession>A0A162MSS4</accession>
<dbReference type="PANTHER" id="PTHR42080">
    <property type="entry name" value="SRR1 DOMAIN-CONTAINING PROTEIN"/>
    <property type="match status" value="1"/>
</dbReference>
<protein>
    <recommendedName>
        <fullName evidence="2">SRR1-like domain-containing protein</fullName>
    </recommendedName>
</protein>
<sequence>MAVDGGWTHVKRKSRRNAPSPSKTATTTHLPPDTFAPRTTGVLRPPEALRTDYDRIHTQWLESPVHQALIKLVDDHAKGLRISKVVCLGIGTFDPDDGAWEAKRAAYVQLCALSTLISQLHSDKSFLAALGYRVVASPTAYELIDDATLLFAVHLYRPIYAAALKSSLPAIFVGTGVTMEKPSDLENMKKMDKTYTRHAFPQDTASTAFSSTSIYFKPPPESTSPDGRRSSLEASPNNNTDKPAQESSCKDITSKKNGTAHVPAALSANRAKARDETKIPDECADDKVGDGMPDEAEGPRLQGTTVKDKPNKEQDTPSEE</sequence>
<evidence type="ECO:0000313" key="4">
    <source>
        <dbReference type="Proteomes" id="UP000076881"/>
    </source>
</evidence>
<feature type="compositionally biased region" description="Basic and acidic residues" evidence="1">
    <location>
        <begin position="306"/>
        <end position="320"/>
    </location>
</feature>
<feature type="compositionally biased region" description="Polar residues" evidence="1">
    <location>
        <begin position="17"/>
        <end position="29"/>
    </location>
</feature>
<feature type="compositionally biased region" description="Polar residues" evidence="1">
    <location>
        <begin position="232"/>
        <end position="247"/>
    </location>
</feature>
<dbReference type="OrthoDB" id="5318346at2759"/>
<evidence type="ECO:0000259" key="2">
    <source>
        <dbReference type="Pfam" id="PF07985"/>
    </source>
</evidence>
<feature type="compositionally biased region" description="Basic and acidic residues" evidence="1">
    <location>
        <begin position="272"/>
        <end position="289"/>
    </location>
</feature>
<comment type="caution">
    <text evidence="3">The sequence shown here is derived from an EMBL/GenBank/DDBJ whole genome shotgun (WGS) entry which is preliminary data.</text>
</comment>
<dbReference type="InterPro" id="IPR012942">
    <property type="entry name" value="SRR1-like"/>
</dbReference>
<gene>
    <name evidence="3" type="ORF">LEL_10489</name>
</gene>
<feature type="domain" description="SRR1-like" evidence="2">
    <location>
        <begin position="71"/>
        <end position="216"/>
    </location>
</feature>
<feature type="region of interest" description="Disordered" evidence="1">
    <location>
        <begin position="1"/>
        <end position="42"/>
    </location>
</feature>
<organism evidence="3 4">
    <name type="scientific">Akanthomyces lecanii RCEF 1005</name>
    <dbReference type="NCBI Taxonomy" id="1081108"/>
    <lineage>
        <taxon>Eukaryota</taxon>
        <taxon>Fungi</taxon>
        <taxon>Dikarya</taxon>
        <taxon>Ascomycota</taxon>
        <taxon>Pezizomycotina</taxon>
        <taxon>Sordariomycetes</taxon>
        <taxon>Hypocreomycetidae</taxon>
        <taxon>Hypocreales</taxon>
        <taxon>Cordycipitaceae</taxon>
        <taxon>Akanthomyces</taxon>
        <taxon>Cordyceps confragosa</taxon>
    </lineage>
</organism>
<evidence type="ECO:0000256" key="1">
    <source>
        <dbReference type="SAM" id="MobiDB-lite"/>
    </source>
</evidence>
<reference evidence="3 4" key="1">
    <citation type="journal article" date="2016" name="Genome Biol. Evol.">
        <title>Divergent and convergent evolution of fungal pathogenicity.</title>
        <authorList>
            <person name="Shang Y."/>
            <person name="Xiao G."/>
            <person name="Zheng P."/>
            <person name="Cen K."/>
            <person name="Zhan S."/>
            <person name="Wang C."/>
        </authorList>
    </citation>
    <scope>NUCLEOTIDE SEQUENCE [LARGE SCALE GENOMIC DNA]</scope>
    <source>
        <strain evidence="3 4">RCEF 1005</strain>
    </source>
</reference>
<dbReference type="STRING" id="1081108.A0A162MSS4"/>
<dbReference type="AlphaFoldDB" id="A0A162MSS4"/>
<dbReference type="Pfam" id="PF07985">
    <property type="entry name" value="SRR1"/>
    <property type="match status" value="1"/>
</dbReference>
<dbReference type="EMBL" id="AZHF01000013">
    <property type="protein sequence ID" value="OAA66390.1"/>
    <property type="molecule type" value="Genomic_DNA"/>
</dbReference>
<proteinExistence type="predicted"/>
<dbReference type="Proteomes" id="UP000076881">
    <property type="component" value="Unassembled WGS sequence"/>
</dbReference>
<evidence type="ECO:0000313" key="3">
    <source>
        <dbReference type="EMBL" id="OAA66390.1"/>
    </source>
</evidence>
<feature type="region of interest" description="Disordered" evidence="1">
    <location>
        <begin position="211"/>
        <end position="320"/>
    </location>
</feature>
<dbReference type="PANTHER" id="PTHR42080:SF1">
    <property type="entry name" value="SRR1-LIKE DOMAIN-CONTAINING PROTEIN"/>
    <property type="match status" value="1"/>
</dbReference>
<keyword evidence="4" id="KW-1185">Reference proteome</keyword>